<evidence type="ECO:0000313" key="2">
    <source>
        <dbReference type="Proteomes" id="UP000235786"/>
    </source>
</evidence>
<reference evidence="1 2" key="1">
    <citation type="submission" date="2016-04" db="EMBL/GenBank/DDBJ databases">
        <title>A degradative enzymes factory behind the ericoid mycorrhizal symbiosis.</title>
        <authorList>
            <consortium name="DOE Joint Genome Institute"/>
            <person name="Martino E."/>
            <person name="Morin E."/>
            <person name="Grelet G."/>
            <person name="Kuo A."/>
            <person name="Kohler A."/>
            <person name="Daghino S."/>
            <person name="Barry K."/>
            <person name="Choi C."/>
            <person name="Cichocki N."/>
            <person name="Clum A."/>
            <person name="Copeland A."/>
            <person name="Hainaut M."/>
            <person name="Haridas S."/>
            <person name="Labutti K."/>
            <person name="Lindquist E."/>
            <person name="Lipzen A."/>
            <person name="Khouja H.-R."/>
            <person name="Murat C."/>
            <person name="Ohm R."/>
            <person name="Olson A."/>
            <person name="Spatafora J."/>
            <person name="Veneault-Fourrey C."/>
            <person name="Henrissat B."/>
            <person name="Grigoriev I."/>
            <person name="Martin F."/>
            <person name="Perotto S."/>
        </authorList>
    </citation>
    <scope>NUCLEOTIDE SEQUENCE [LARGE SCALE GENOMIC DNA]</scope>
    <source>
        <strain evidence="1 2">F</strain>
    </source>
</reference>
<protein>
    <submittedName>
        <fullName evidence="1">Uncharacterized protein</fullName>
    </submittedName>
</protein>
<dbReference type="AlphaFoldDB" id="A0A2J6QTP3"/>
<gene>
    <name evidence="1" type="ORF">L207DRAFT_642353</name>
</gene>
<organism evidence="1 2">
    <name type="scientific">Hyaloscypha variabilis (strain UAMH 11265 / GT02V1 / F)</name>
    <name type="common">Meliniomyces variabilis</name>
    <dbReference type="NCBI Taxonomy" id="1149755"/>
    <lineage>
        <taxon>Eukaryota</taxon>
        <taxon>Fungi</taxon>
        <taxon>Dikarya</taxon>
        <taxon>Ascomycota</taxon>
        <taxon>Pezizomycotina</taxon>
        <taxon>Leotiomycetes</taxon>
        <taxon>Helotiales</taxon>
        <taxon>Hyaloscyphaceae</taxon>
        <taxon>Hyaloscypha</taxon>
        <taxon>Hyaloscypha variabilis</taxon>
    </lineage>
</organism>
<dbReference type="EMBL" id="KZ613973">
    <property type="protein sequence ID" value="PMD29600.1"/>
    <property type="molecule type" value="Genomic_DNA"/>
</dbReference>
<name>A0A2J6QTP3_HYAVF</name>
<accession>A0A2J6QTP3</accession>
<keyword evidence="2" id="KW-1185">Reference proteome</keyword>
<dbReference type="Proteomes" id="UP000235786">
    <property type="component" value="Unassembled WGS sequence"/>
</dbReference>
<proteinExistence type="predicted"/>
<dbReference type="OrthoDB" id="10322272at2759"/>
<sequence>MTPWLVNTEDYPFEIPITPPTPCPSPTTLPYKHAFTRFNANTPPHCTLIDAQNQKDAQQGQQRRCLLATQFGEARVVRNDGRAWWREANDIQPPAHAASFAAALSDLSPFKCMTDDSRTGRTPLDTNMGNHCSSHPAVICSSSPNIIVQRVNSDLPGVGSVSDDMIWWNVGSDRASVRPSHAEGKEGNDEYMTRRDYQGCDQARSARRDLCRYEIQVEES</sequence>
<evidence type="ECO:0000313" key="1">
    <source>
        <dbReference type="EMBL" id="PMD29600.1"/>
    </source>
</evidence>